<feature type="transmembrane region" description="Helical" evidence="1">
    <location>
        <begin position="21"/>
        <end position="41"/>
    </location>
</feature>
<keyword evidence="1" id="KW-0812">Transmembrane</keyword>
<dbReference type="RefSeq" id="WP_006683243.1">
    <property type="nucleotide sequence ID" value="NZ_CAFB01000069.1"/>
</dbReference>
<comment type="caution">
    <text evidence="4">The sequence shown here is derived from an EMBL/GenBank/DDBJ whole genome shotgun (WGS) entry which is preliminary data.</text>
</comment>
<feature type="domain" description="TraD/TraG TraM recognition site" evidence="3">
    <location>
        <begin position="462"/>
        <end position="565"/>
    </location>
</feature>
<name>G2JBM9_9BURK</name>
<dbReference type="InterPro" id="IPR002789">
    <property type="entry name" value="HerA_central"/>
</dbReference>
<dbReference type="AlphaFoldDB" id="G2JBM9"/>
<dbReference type="Gene3D" id="3.40.50.300">
    <property type="entry name" value="P-loop containing nucleotide triphosphate hydrolases"/>
    <property type="match status" value="2"/>
</dbReference>
<dbReference type="OrthoDB" id="7817736at2"/>
<dbReference type="Proteomes" id="UP000054051">
    <property type="component" value="Unassembled WGS sequence"/>
</dbReference>
<keyword evidence="1" id="KW-0472">Membrane</keyword>
<reference evidence="4 5" key="1">
    <citation type="submission" date="2011-08" db="EMBL/GenBank/DDBJ databases">
        <title>The genome of the obligate endobacterium of an arbuscular mycorrhizal fungus reveals an interphylum network of nutritional interactions.</title>
        <authorList>
            <person name="Ghignone S."/>
            <person name="Salvioli A."/>
            <person name="Anca I."/>
            <person name="Lumini E."/>
            <person name="Ortu G."/>
            <person name="Petiti L."/>
            <person name="Cruveiller S."/>
            <person name="Bianciotto V."/>
            <person name="Piffanelli P."/>
            <person name="Lanfranco L."/>
            <person name="Bonfante P."/>
        </authorList>
    </citation>
    <scope>NUCLEOTIDE SEQUENCE [LARGE SCALE GENOMIC DNA]</scope>
    <source>
        <strain evidence="4 5">BEG34</strain>
    </source>
</reference>
<dbReference type="NCBIfam" id="TIGR03743">
    <property type="entry name" value="SXT_TraD"/>
    <property type="match status" value="1"/>
</dbReference>
<dbReference type="CDD" id="cd01127">
    <property type="entry name" value="TrwB_TraG_TraD_VirD4"/>
    <property type="match status" value="2"/>
</dbReference>
<dbReference type="eggNOG" id="COG0433">
    <property type="taxonomic scope" value="Bacteria"/>
</dbReference>
<dbReference type="InterPro" id="IPR022458">
    <property type="entry name" value="Conjugative_coupling_TraG/TraD"/>
</dbReference>
<feature type="domain" description="Helicase HerA central" evidence="2">
    <location>
        <begin position="163"/>
        <end position="203"/>
    </location>
</feature>
<dbReference type="PANTHER" id="PTHR30121">
    <property type="entry name" value="UNCHARACTERIZED PROTEIN YJGR-RELATED"/>
    <property type="match status" value="1"/>
</dbReference>
<evidence type="ECO:0000313" key="5">
    <source>
        <dbReference type="Proteomes" id="UP000054051"/>
    </source>
</evidence>
<gene>
    <name evidence="4" type="primary">traD</name>
    <name evidence="4" type="ORF">CAGGBEG34_40029</name>
</gene>
<keyword evidence="5" id="KW-1185">Reference proteome</keyword>
<dbReference type="InterPro" id="IPR051162">
    <property type="entry name" value="T4SS_component"/>
</dbReference>
<evidence type="ECO:0000313" key="4">
    <source>
        <dbReference type="EMBL" id="CCD30183.1"/>
    </source>
</evidence>
<sequence length="623" mass="69672">MSKRFDPRTYDPAFRPNYEQWALAGWGLAAIAAAFFQRYSALPKHPFYWMLGLCGVMALRWLPGMLRIRRLRRSLRGRPITTVTLAQLQKEQSRCADTLWLGYGFIWKRRHAQRVFELLKSEVISTDKRFSRSDARAAIGQRWIHGVEHREFRQYQPLTHAEGHTLILGTTGAGKTRLFDFLIAQAIARDEAVIILDPKGDHALKDNAERVCHALGQPERFVYFHLAFPQHSVRLDPLRHFSQVTEIASRLAALIPSETGYDPFKSFGWQALNNIAQGLALIEKRPNLVQLRRFLEGGSEGLVAQAIQAYCTRVCPNWQAKAQPQLHRLQGKSSTREQALALMDVYTKHIQPDHPNPNLEGLLSMFRHDSTHFSKMVASLLPIMNMLTSGDLSALLSPNPNDATDRRPITDTAKILHNRQVAYIGLNILSDPIVGSAMGSLLLSDLAAVAGDRYNYGVDNQPVNLFIDEAAEVINEPFIQLLNKGRGAGLRLWLAIQTLSDFAARLGDTSKAFQVLGNVNNLIAMRVLDRDTQEYVTRNLLKTRLNTITCSQSQTVQGETPLLASANQGERLVEEEADLFPAPLLGLLPNFEYLAKLAGGTVVKGRVPVLTLPRAQTAKGSAR</sequence>
<dbReference type="STRING" id="1070319.CAGGBEG34_40029"/>
<protein>
    <submittedName>
        <fullName evidence="4">Type IV conjugative transfer system protein TraD</fullName>
    </submittedName>
</protein>
<dbReference type="Pfam" id="PF12696">
    <property type="entry name" value="TraG-D_C"/>
    <property type="match status" value="1"/>
</dbReference>
<dbReference type="Pfam" id="PF01935">
    <property type="entry name" value="DUF87"/>
    <property type="match status" value="1"/>
</dbReference>
<evidence type="ECO:0000259" key="3">
    <source>
        <dbReference type="Pfam" id="PF12696"/>
    </source>
</evidence>
<accession>G2JBM9</accession>
<evidence type="ECO:0000256" key="1">
    <source>
        <dbReference type="SAM" id="Phobius"/>
    </source>
</evidence>
<evidence type="ECO:0000259" key="2">
    <source>
        <dbReference type="Pfam" id="PF01935"/>
    </source>
</evidence>
<dbReference type="InterPro" id="IPR027417">
    <property type="entry name" value="P-loop_NTPase"/>
</dbReference>
<keyword evidence="1" id="KW-1133">Transmembrane helix</keyword>
<dbReference type="InterPro" id="IPR032689">
    <property type="entry name" value="TraG-D_C"/>
</dbReference>
<proteinExistence type="predicted"/>
<feature type="transmembrane region" description="Helical" evidence="1">
    <location>
        <begin position="47"/>
        <end position="66"/>
    </location>
</feature>
<dbReference type="SUPFAM" id="SSF52540">
    <property type="entry name" value="P-loop containing nucleoside triphosphate hydrolases"/>
    <property type="match status" value="1"/>
</dbReference>
<dbReference type="PANTHER" id="PTHR30121:SF6">
    <property type="entry name" value="SLR6007 PROTEIN"/>
    <property type="match status" value="1"/>
</dbReference>
<organism evidence="4 5">
    <name type="scientific">Candidatus Glomeribacter gigasporarum BEG34</name>
    <dbReference type="NCBI Taxonomy" id="1070319"/>
    <lineage>
        <taxon>Bacteria</taxon>
        <taxon>Pseudomonadati</taxon>
        <taxon>Pseudomonadota</taxon>
        <taxon>Betaproteobacteria</taxon>
        <taxon>Burkholderiales</taxon>
        <taxon>Burkholderiaceae</taxon>
        <taxon>Candidatus Glomeribacter</taxon>
    </lineage>
</organism>
<dbReference type="EMBL" id="CAFB01000069">
    <property type="protein sequence ID" value="CCD30183.1"/>
    <property type="molecule type" value="Genomic_DNA"/>
</dbReference>